<evidence type="ECO:0000313" key="1">
    <source>
        <dbReference type="EMBL" id="EST52240.1"/>
    </source>
</evidence>
<dbReference type="AlphaFoldDB" id="V6M2X8"/>
<organism evidence="1 2">
    <name type="scientific">Brevibacillus panacihumi W25</name>
    <dbReference type="NCBI Taxonomy" id="1408254"/>
    <lineage>
        <taxon>Bacteria</taxon>
        <taxon>Bacillati</taxon>
        <taxon>Bacillota</taxon>
        <taxon>Bacilli</taxon>
        <taxon>Bacillales</taxon>
        <taxon>Paenibacillaceae</taxon>
        <taxon>Brevibacillus</taxon>
    </lineage>
</organism>
<dbReference type="STRING" id="1408254.T458_27850"/>
<reference evidence="1 2" key="1">
    <citation type="journal article" date="2014" name="Genome Announc.">
        <title>Draft Genome Sequence of Brevibacillus panacihumi Strain W25, a Halotolerant Hydrocarbon-Degrading Bacterium.</title>
        <authorList>
            <person name="Wang X."/>
            <person name="Jin D."/>
            <person name="Zhou L."/>
            <person name="Wu L."/>
            <person name="An W."/>
            <person name="Chen Y."/>
            <person name="Zhao L."/>
        </authorList>
    </citation>
    <scope>NUCLEOTIDE SEQUENCE [LARGE SCALE GENOMIC DNA]</scope>
    <source>
        <strain evidence="1 2">W25</strain>
    </source>
</reference>
<evidence type="ECO:0000313" key="2">
    <source>
        <dbReference type="Proteomes" id="UP000017973"/>
    </source>
</evidence>
<keyword evidence="2" id="KW-1185">Reference proteome</keyword>
<sequence>MKPGNHCTMYSKVPIPTKSMQRILEDEEEDSRRRKTLPIRKSFFMHKRERGKYTNIIKYL</sequence>
<gene>
    <name evidence="1" type="ORF">T458_27850</name>
</gene>
<accession>V6M2X8</accession>
<dbReference type="HOGENOM" id="CLU_2932267_0_0_9"/>
<dbReference type="Proteomes" id="UP000017973">
    <property type="component" value="Unassembled WGS sequence"/>
</dbReference>
<protein>
    <submittedName>
        <fullName evidence="1">Uncharacterized protein</fullName>
    </submittedName>
</protein>
<comment type="caution">
    <text evidence="1">The sequence shown here is derived from an EMBL/GenBank/DDBJ whole genome shotgun (WGS) entry which is preliminary data.</text>
</comment>
<name>V6M2X8_9BACL</name>
<proteinExistence type="predicted"/>
<dbReference type="EMBL" id="AYJU01000018">
    <property type="protein sequence ID" value="EST52240.1"/>
    <property type="molecule type" value="Genomic_DNA"/>
</dbReference>